<evidence type="ECO:0000313" key="1">
    <source>
        <dbReference type="EnsemblMetazoa" id="XP_016985111.1"/>
    </source>
</evidence>
<proteinExistence type="predicted"/>
<dbReference type="EnsemblMetazoa" id="XM_017129622.2">
    <property type="protein sequence ID" value="XP_016985111.1"/>
    <property type="gene ID" value="LOC108048763"/>
</dbReference>
<reference evidence="3" key="2">
    <citation type="submission" date="2025-04" db="UniProtKB">
        <authorList>
            <consortium name="RefSeq"/>
        </authorList>
    </citation>
    <scope>IDENTIFICATION</scope>
</reference>
<dbReference type="AlphaFoldDB" id="A0A6P4FIE7"/>
<evidence type="ECO:0000313" key="2">
    <source>
        <dbReference type="Proteomes" id="UP001652680"/>
    </source>
</evidence>
<evidence type="ECO:0000313" key="3">
    <source>
        <dbReference type="RefSeq" id="XP_016985111.1"/>
    </source>
</evidence>
<keyword evidence="2" id="KW-1185">Reference proteome</keyword>
<dbReference type="OrthoDB" id="8181742at2759"/>
<sequence>MEFPIPEAQYWDVSKKSQKDRQMIRKFVPDAVDLSTINRGEIYRIDTFYLECQKYRDHYRDPYGKVHCPQFFHLHKGKCGIKLDQTLAQMTQAIAGNVDRQPIVFPLIPNKSMFLGGSIPMGSQTSKIGVTSYLR</sequence>
<accession>A0A6P4FIE7</accession>
<reference evidence="2" key="1">
    <citation type="journal article" date="2021" name="Elife">
        <title>Highly contiguous assemblies of 101 drosophilid genomes.</title>
        <authorList>
            <person name="Kim B.Y."/>
            <person name="Wang J.R."/>
            <person name="Miller D.E."/>
            <person name="Barmina O."/>
            <person name="Delaney E."/>
            <person name="Thompson A."/>
            <person name="Comeault A.A."/>
            <person name="Peede D."/>
            <person name="D'Agostino E.R."/>
            <person name="Pelaez J."/>
            <person name="Aguilar J.M."/>
            <person name="Haji D."/>
            <person name="Matsunaga T."/>
            <person name="Armstrong E.E."/>
            <person name="Zych M."/>
            <person name="Ogawa Y."/>
            <person name="Stamenkovic-Radak M."/>
            <person name="Jelic M."/>
            <person name="Veselinovic M.S."/>
            <person name="Tanaskovic M."/>
            <person name="Eric P."/>
            <person name="Gao J.J."/>
            <person name="Katoh T.K."/>
            <person name="Toda M.J."/>
            <person name="Watabe H."/>
            <person name="Watada M."/>
            <person name="Davis J.S."/>
            <person name="Moyle L.C."/>
            <person name="Manoli G."/>
            <person name="Bertolini E."/>
            <person name="Kostal V."/>
            <person name="Hawley R.S."/>
            <person name="Takahashi A."/>
            <person name="Jones C.D."/>
            <person name="Price D.K."/>
            <person name="Whiteman N."/>
            <person name="Kopp A."/>
            <person name="Matute D.R."/>
            <person name="Petrov D.A."/>
        </authorList>
    </citation>
    <scope>NUCLEOTIDE SEQUENCE [LARGE SCALE GENOMIC DNA]</scope>
</reference>
<gene>
    <name evidence="3" type="primary">LOC108048763</name>
    <name evidence="1" type="synonym">108048763</name>
</gene>
<organism evidence="3">
    <name type="scientific">Drosophila rhopaloa</name>
    <name type="common">Fruit fly</name>
    <dbReference type="NCBI Taxonomy" id="1041015"/>
    <lineage>
        <taxon>Eukaryota</taxon>
        <taxon>Metazoa</taxon>
        <taxon>Ecdysozoa</taxon>
        <taxon>Arthropoda</taxon>
        <taxon>Hexapoda</taxon>
        <taxon>Insecta</taxon>
        <taxon>Pterygota</taxon>
        <taxon>Neoptera</taxon>
        <taxon>Endopterygota</taxon>
        <taxon>Diptera</taxon>
        <taxon>Brachycera</taxon>
        <taxon>Muscomorpha</taxon>
        <taxon>Ephydroidea</taxon>
        <taxon>Drosophilidae</taxon>
        <taxon>Drosophila</taxon>
        <taxon>Sophophora</taxon>
    </lineage>
</organism>
<reference evidence="1" key="3">
    <citation type="submission" date="2025-05" db="UniProtKB">
        <authorList>
            <consortium name="EnsemblMetazoa"/>
        </authorList>
    </citation>
    <scope>IDENTIFICATION</scope>
</reference>
<dbReference type="GeneID" id="108048763"/>
<dbReference type="RefSeq" id="XP_016985111.1">
    <property type="nucleotide sequence ID" value="XM_017129622.1"/>
</dbReference>
<protein>
    <submittedName>
        <fullName evidence="3">Uncharacterized protein LOC108048763</fullName>
    </submittedName>
</protein>
<dbReference type="Proteomes" id="UP001652680">
    <property type="component" value="Unassembled WGS sequence"/>
</dbReference>
<name>A0A6P4FIE7_DRORH</name>